<sequence length="104" mass="10897">MDGSPCNIKSAVSGNASGATPFIAPAPCTTRPLALLSRMPLIKTQPEEHAFVKVQGGTFNFGSPRAKKCCKQSAHQCVEAGSPLLLWNQRVIAVSTPHGALLIA</sequence>
<reference evidence="1 2" key="1">
    <citation type="submission" date="2018-10" db="EMBL/GenBank/DDBJ databases">
        <title>Genome assembly for a Yunnan-Guizhou Plateau 3E fish, Anabarilius grahami (Regan), and its evolutionary and genetic applications.</title>
        <authorList>
            <person name="Jiang W."/>
        </authorList>
    </citation>
    <scope>NUCLEOTIDE SEQUENCE [LARGE SCALE GENOMIC DNA]</scope>
    <source>
        <strain evidence="1">AG-KIZ</strain>
        <tissue evidence="1">Muscle</tissue>
    </source>
</reference>
<dbReference type="EMBL" id="RJVU01035392">
    <property type="protein sequence ID" value="ROL47500.1"/>
    <property type="molecule type" value="Genomic_DNA"/>
</dbReference>
<dbReference type="Proteomes" id="UP000281406">
    <property type="component" value="Unassembled WGS sequence"/>
</dbReference>
<comment type="caution">
    <text evidence="1">The sequence shown here is derived from an EMBL/GenBank/DDBJ whole genome shotgun (WGS) entry which is preliminary data.</text>
</comment>
<keyword evidence="2" id="KW-1185">Reference proteome</keyword>
<organism evidence="1 2">
    <name type="scientific">Anabarilius grahami</name>
    <name type="common">Kanglang fish</name>
    <name type="synonym">Barilius grahami</name>
    <dbReference type="NCBI Taxonomy" id="495550"/>
    <lineage>
        <taxon>Eukaryota</taxon>
        <taxon>Metazoa</taxon>
        <taxon>Chordata</taxon>
        <taxon>Craniata</taxon>
        <taxon>Vertebrata</taxon>
        <taxon>Euteleostomi</taxon>
        <taxon>Actinopterygii</taxon>
        <taxon>Neopterygii</taxon>
        <taxon>Teleostei</taxon>
        <taxon>Ostariophysi</taxon>
        <taxon>Cypriniformes</taxon>
        <taxon>Xenocyprididae</taxon>
        <taxon>Xenocypridinae</taxon>
        <taxon>Xenocypridinae incertae sedis</taxon>
        <taxon>Anabarilius</taxon>
    </lineage>
</organism>
<proteinExistence type="predicted"/>
<evidence type="ECO:0000313" key="2">
    <source>
        <dbReference type="Proteomes" id="UP000281406"/>
    </source>
</evidence>
<gene>
    <name evidence="1" type="ORF">DPX16_13215</name>
</gene>
<name>A0A3N0YNI4_ANAGA</name>
<protein>
    <submittedName>
        <fullName evidence="1">Uncharacterized protein</fullName>
    </submittedName>
</protein>
<accession>A0A3N0YNI4</accession>
<evidence type="ECO:0000313" key="1">
    <source>
        <dbReference type="EMBL" id="ROL47500.1"/>
    </source>
</evidence>
<dbReference type="AlphaFoldDB" id="A0A3N0YNI4"/>